<reference evidence="1" key="2">
    <citation type="submission" date="2015-06" db="UniProtKB">
        <authorList>
            <consortium name="EnsemblPlants"/>
        </authorList>
    </citation>
    <scope>IDENTIFICATION</scope>
    <source>
        <strain evidence="1">DM1-3 516 R44</strain>
    </source>
</reference>
<evidence type="ECO:0000313" key="1">
    <source>
        <dbReference type="EnsemblPlants" id="PGSC0003DMT400087463"/>
    </source>
</evidence>
<name>M1DDW4_SOLTU</name>
<reference evidence="2" key="1">
    <citation type="journal article" date="2011" name="Nature">
        <title>Genome sequence and analysis of the tuber crop potato.</title>
        <authorList>
            <consortium name="The Potato Genome Sequencing Consortium"/>
        </authorList>
    </citation>
    <scope>NUCLEOTIDE SEQUENCE [LARGE SCALE GENOMIC DNA]</scope>
    <source>
        <strain evidence="2">cv. DM1-3 516 R44</strain>
    </source>
</reference>
<dbReference type="Gramene" id="PGSC0003DMT400087463">
    <property type="protein sequence ID" value="PGSC0003DMT400087463"/>
    <property type="gene ID" value="PGSC0003DMG400037034"/>
</dbReference>
<keyword evidence="2" id="KW-1185">Reference proteome</keyword>
<accession>M1DDW4</accession>
<sequence>MLLLSLRSVTFVIPISSTDIRRIEAEYLKYEAEKKKATPVDTSPIVDANKLLTEAVLPTPAPGPSRISSVVPYVTPSSYTAPLPLRLEATIRGMIERALVAAVTPFSSSIHALAAAVTPLSSSIDAFTAWIALKSTNMSMIFGMVEIPNMPADTDMPPATTGDEVRVKKVVAAESEAETDE</sequence>
<protein>
    <recommendedName>
        <fullName evidence="3">Polyprotein protein</fullName>
    </recommendedName>
</protein>
<evidence type="ECO:0000313" key="2">
    <source>
        <dbReference type="Proteomes" id="UP000011115"/>
    </source>
</evidence>
<dbReference type="Proteomes" id="UP000011115">
    <property type="component" value="Unassembled WGS sequence"/>
</dbReference>
<dbReference type="EnsemblPlants" id="PGSC0003DMT400087463">
    <property type="protein sequence ID" value="PGSC0003DMT400087463"/>
    <property type="gene ID" value="PGSC0003DMG400037034"/>
</dbReference>
<dbReference type="AlphaFoldDB" id="M1DDW4"/>
<evidence type="ECO:0008006" key="3">
    <source>
        <dbReference type="Google" id="ProtNLM"/>
    </source>
</evidence>
<dbReference type="PaxDb" id="4113-PGSC0003DMT400087463"/>
<dbReference type="HOGENOM" id="CLU_029307_2_1_1"/>
<dbReference type="InParanoid" id="M1DDW4"/>
<proteinExistence type="predicted"/>
<organism evidence="1 2">
    <name type="scientific">Solanum tuberosum</name>
    <name type="common">Potato</name>
    <dbReference type="NCBI Taxonomy" id="4113"/>
    <lineage>
        <taxon>Eukaryota</taxon>
        <taxon>Viridiplantae</taxon>
        <taxon>Streptophyta</taxon>
        <taxon>Embryophyta</taxon>
        <taxon>Tracheophyta</taxon>
        <taxon>Spermatophyta</taxon>
        <taxon>Magnoliopsida</taxon>
        <taxon>eudicotyledons</taxon>
        <taxon>Gunneridae</taxon>
        <taxon>Pentapetalae</taxon>
        <taxon>asterids</taxon>
        <taxon>lamiids</taxon>
        <taxon>Solanales</taxon>
        <taxon>Solanaceae</taxon>
        <taxon>Solanoideae</taxon>
        <taxon>Solaneae</taxon>
        <taxon>Solanum</taxon>
    </lineage>
</organism>